<proteinExistence type="predicted"/>
<dbReference type="InterPro" id="IPR059226">
    <property type="entry name" value="Choice_anch_Q_dom"/>
</dbReference>
<protein>
    <recommendedName>
        <fullName evidence="5">T9SS C-terminal target domain-containing protein</fullName>
    </recommendedName>
</protein>
<evidence type="ECO:0000259" key="2">
    <source>
        <dbReference type="PROSITE" id="PS51172"/>
    </source>
</evidence>
<dbReference type="SUPFAM" id="SSF49384">
    <property type="entry name" value="Carbohydrate-binding domain"/>
    <property type="match status" value="2"/>
</dbReference>
<evidence type="ECO:0008006" key="5">
    <source>
        <dbReference type="Google" id="ProtNLM"/>
    </source>
</evidence>
<dbReference type="SMART" id="SM01067">
    <property type="entry name" value="CBM_3"/>
    <property type="match status" value="2"/>
</dbReference>
<organism evidence="3 4">
    <name type="scientific">Fibrisoma montanum</name>
    <dbReference type="NCBI Taxonomy" id="2305895"/>
    <lineage>
        <taxon>Bacteria</taxon>
        <taxon>Pseudomonadati</taxon>
        <taxon>Bacteroidota</taxon>
        <taxon>Cytophagia</taxon>
        <taxon>Cytophagales</taxon>
        <taxon>Spirosomataceae</taxon>
        <taxon>Fibrisoma</taxon>
    </lineage>
</organism>
<dbReference type="PROSITE" id="PS51172">
    <property type="entry name" value="CBM3"/>
    <property type="match status" value="2"/>
</dbReference>
<dbReference type="InterPro" id="IPR012334">
    <property type="entry name" value="Pectin_lyas_fold"/>
</dbReference>
<dbReference type="InterPro" id="IPR001956">
    <property type="entry name" value="CBM3"/>
</dbReference>
<evidence type="ECO:0000259" key="1">
    <source>
        <dbReference type="PROSITE" id="PS50835"/>
    </source>
</evidence>
<dbReference type="Proteomes" id="UP000283523">
    <property type="component" value="Unassembled WGS sequence"/>
</dbReference>
<dbReference type="Gene3D" id="2.60.40.710">
    <property type="entry name" value="Endoglucanase-like"/>
    <property type="match status" value="2"/>
</dbReference>
<feature type="domain" description="CBM3" evidence="2">
    <location>
        <begin position="1766"/>
        <end position="1916"/>
    </location>
</feature>
<name>A0A418MIB2_9BACT</name>
<dbReference type="OrthoDB" id="602637at2"/>
<dbReference type="Pfam" id="PF00942">
    <property type="entry name" value="CBM_3"/>
    <property type="match status" value="2"/>
</dbReference>
<sequence length="2012" mass="211765">MSLTCTQFFDRPVFNVQPILNRLCLLAFFLVFSGFAQAQSVSIDYPFFRQSFAYGTQVPVQIRVTPPSGTSVVQVDLLYSPGSSTTVVGTSTSAPYTINWTVPNTGFNDLYARVTFSNSVTAVTTSRTVNGFPTTCPAASARKKFYVKAGASTATTTNLGESVTNPTGSFQKLIFSGVNGARPLPGDTIFFVSAPTSYTLKDASQNLATMYRSGLEGCPVVIANLPGERPKLKLDGWNGISIPTGVSYVEIHGLDIEGNNANVSLNDAIDQPGSCANPTGSVQPRFNGNGITITGVNGGTLHPHHIKVVNNIVHDCGGGGINAIEADYITIEGNTSYNNSWYTVYGTSGISVFHPWNFDTKPGYHNYVVNNRCYGNKLFVRVPAFGCNFTDGNGIIIDDFKNSQASSSIRYQEYTGRTLVANNIVYNNGGSGIHAYKGLRTDIVNNTAYQNSQSQGPSGEYPVGEIYAQESGDINIVNNIIRPITGENTFTTNRLNTTTTYRNNLYLVDAVSQVPTSATGTVVSDNIIASPASETAVFVNATTDPATANFQLKPGSAAVNAGTNDYAAAIPTDFLGVARPQGSNVDVGVYELQGQPIAFTRQPESASAVCAGAAVRTTVDVSGPATSYQWFKDEAPVTGQTTATLSLTNAQAGDAGAYKVVVTGFNSLTSSAFSLTVNSLPTVSISPQNGLLTAANPSLTLTAATSVADLRWSDNSTNTTLVVGAAGLYSVTATSPQGCTASASATVGYDQIAPVATLTPSSATLTCATPSVTLTAGGGSSYAFSAGATQIGTSNQAVVSQGGTYSVIVTGTSGNTAVATATVELDNTAPSITLAATPSLTATTGSSVTLTASGATTYQWSNGASTTAITVNTASTYSVTGTASNGCTATVQATVVFGAPPTVSMTFPQYNSSYFAGTALNIKVNASTPAGTTITKVEYYSSTSFGAFSKIGEVTSAPYSLTYTLPDVPANGQSRQFRAVITNSAGFTAIQGNNNTSVTVYPPTYTSTRNWYVSAAASAANTAGTEAQPFNTIQKAADRVAPGDTVFVMAGRYTSTSQFVVGIQRTGTPTRPIVFMPYKSDKPVVALGNSNFDGFRILPAAAYVRIQGFEVEGNNANITLAQAQAQPGACEGPSPTATPIARFNGNGMSIVGSQGDLLRPHHIVIANNTVHDCAGQGIGGSECDYVTIENNVVYNNSWYSVYGTSGINIINAWNYDNNSTAPRIIIRKNRSYGNKLLIAWNIGGTGTNCRFFDGNGIILDNNRGTNPNNPAQIKNPLGDYTGKILIENNLCYLNGGRGINVNYSDNALVINNTTYQNGQSDGPFGIGIDNEFIMQGSRGARIYNNIFYGKPGELPSSVTGSQDVQHNNNLTFSNFNNGYFTGEQNIVGKDPQFVDAANGDFRLAPISPALNAGSGIAGQFAQQDILGIDRPQGAGVDMGALELQGTPLTITQQPASASAVCAGAAVSTSVDVSGPVDSYQWFKDGVALTGQTSATLSLTDVQPSHAGSYSVVVSGFNSLTSTAFGLTVNTPPSAPDVSSLTLTQGTPNAALTVTNCAGTVNWNGVDGETSLPVSASATGTFSYSVVCKAGPCISPVTNVTVTVTAPVPTDRLSVYHRDGDNNQTTNNTIRPYLKLYNEGTTSVPYGEITIRYWLTAENFAPLTNLSVYWAALGTSKVKMNYVPLETPRQGAFGYVEYRFDSSAGTLAPTSNSGEIQTGVGKQNWTNFSESDDHSFAANATYTKTDRITVYRNNTLIWGTEPAAITPVTALKVYSENKNGNPATNQISTHLKVANEGNVAVDYSGLTIRYWFSAEGDKPLVHTIDFAELGNASVRSQFVKESRQGTDTYLELSFAPSLGQLHPASSTGIIQQRINKSDWSAFNETNDYSYRVAGPLTENVRITAYLNGTLVYGQEPTSGTRVGVNESASAMRVVVLGNPIQGDQVEVAVSGIEGQPLQLLLTDVQGQVVATYQTGKAAPVEQHHLPIGRQRSGMLLLQVSTNREKQTIKLLKP</sequence>
<feature type="domain" description="Ig-like" evidence="1">
    <location>
        <begin position="580"/>
        <end position="676"/>
    </location>
</feature>
<dbReference type="InterPro" id="IPR006626">
    <property type="entry name" value="PbH1"/>
</dbReference>
<dbReference type="SUPFAM" id="SSF48726">
    <property type="entry name" value="Immunoglobulin"/>
    <property type="match status" value="2"/>
</dbReference>
<gene>
    <name evidence="3" type="ORF">DYU11_02285</name>
</gene>
<dbReference type="NCBIfam" id="NF041518">
    <property type="entry name" value="choice_anch_Q"/>
    <property type="match status" value="2"/>
</dbReference>
<dbReference type="Pfam" id="PF17957">
    <property type="entry name" value="Big_7"/>
    <property type="match status" value="1"/>
</dbReference>
<feature type="domain" description="CBM3" evidence="2">
    <location>
        <begin position="1609"/>
        <end position="1762"/>
    </location>
</feature>
<dbReference type="Gene3D" id="2.160.20.10">
    <property type="entry name" value="Single-stranded right-handed beta-helix, Pectin lyase-like"/>
    <property type="match status" value="2"/>
</dbReference>
<feature type="domain" description="Ig-like" evidence="1">
    <location>
        <begin position="1447"/>
        <end position="1527"/>
    </location>
</feature>
<dbReference type="Gene3D" id="2.60.40.10">
    <property type="entry name" value="Immunoglobulins"/>
    <property type="match status" value="4"/>
</dbReference>
<dbReference type="GO" id="GO:0030248">
    <property type="term" value="F:cellulose binding"/>
    <property type="evidence" value="ECO:0007669"/>
    <property type="project" value="InterPro"/>
</dbReference>
<dbReference type="InterPro" id="IPR007110">
    <property type="entry name" value="Ig-like_dom"/>
</dbReference>
<dbReference type="InterPro" id="IPR013783">
    <property type="entry name" value="Ig-like_fold"/>
</dbReference>
<dbReference type="GO" id="GO:0005975">
    <property type="term" value="P:carbohydrate metabolic process"/>
    <property type="evidence" value="ECO:0007669"/>
    <property type="project" value="InterPro"/>
</dbReference>
<dbReference type="RefSeq" id="WP_119666015.1">
    <property type="nucleotide sequence ID" value="NZ_QXED01000001.1"/>
</dbReference>
<reference evidence="3 4" key="1">
    <citation type="submission" date="2018-08" db="EMBL/GenBank/DDBJ databases">
        <title>Fibrisoma montanum sp. nov., isolated from Danxia mountain soil.</title>
        <authorList>
            <person name="Huang Y."/>
        </authorList>
    </citation>
    <scope>NUCLEOTIDE SEQUENCE [LARGE SCALE GENOMIC DNA]</scope>
    <source>
        <strain evidence="3 4">HYT19</strain>
    </source>
</reference>
<evidence type="ECO:0000313" key="3">
    <source>
        <dbReference type="EMBL" id="RIV27164.1"/>
    </source>
</evidence>
<dbReference type="SMART" id="SM00710">
    <property type="entry name" value="PbH1"/>
    <property type="match status" value="12"/>
</dbReference>
<comment type="caution">
    <text evidence="3">The sequence shown here is derived from an EMBL/GenBank/DDBJ whole genome shotgun (WGS) entry which is preliminary data.</text>
</comment>
<dbReference type="PROSITE" id="PS50835">
    <property type="entry name" value="IG_LIKE"/>
    <property type="match status" value="2"/>
</dbReference>
<dbReference type="EMBL" id="QXED01000001">
    <property type="protein sequence ID" value="RIV27164.1"/>
    <property type="molecule type" value="Genomic_DNA"/>
</dbReference>
<dbReference type="InterPro" id="IPR036179">
    <property type="entry name" value="Ig-like_dom_sf"/>
</dbReference>
<evidence type="ECO:0000313" key="4">
    <source>
        <dbReference type="Proteomes" id="UP000283523"/>
    </source>
</evidence>
<dbReference type="InterPro" id="IPR036966">
    <property type="entry name" value="CBM3_sf"/>
</dbReference>
<dbReference type="InterPro" id="IPR008965">
    <property type="entry name" value="CBM2/CBM3_carb-bd_dom_sf"/>
</dbReference>
<dbReference type="InterPro" id="IPR011050">
    <property type="entry name" value="Pectin_lyase_fold/virulence"/>
</dbReference>
<dbReference type="SUPFAM" id="SSF51126">
    <property type="entry name" value="Pectin lyase-like"/>
    <property type="match status" value="2"/>
</dbReference>
<keyword evidence="4" id="KW-1185">Reference proteome</keyword>
<accession>A0A418MIB2</accession>